<dbReference type="AlphaFoldDB" id="A0AA47MW46"/>
<proteinExistence type="predicted"/>
<dbReference type="Pfam" id="PF05380">
    <property type="entry name" value="Peptidase_A17"/>
    <property type="match status" value="1"/>
</dbReference>
<dbReference type="GO" id="GO:0015074">
    <property type="term" value="P:DNA integration"/>
    <property type="evidence" value="ECO:0007669"/>
    <property type="project" value="InterPro"/>
</dbReference>
<name>A0AA47MW46_MERPO</name>
<accession>A0AA47MW46</accession>
<evidence type="ECO:0000313" key="2">
    <source>
        <dbReference type="EMBL" id="KAK0147265.1"/>
    </source>
</evidence>
<dbReference type="InterPro" id="IPR040676">
    <property type="entry name" value="DUF5641"/>
</dbReference>
<dbReference type="PANTHER" id="PTHR47331:SF5">
    <property type="entry name" value="RIBONUCLEASE H"/>
    <property type="match status" value="1"/>
</dbReference>
<comment type="caution">
    <text evidence="2">The sequence shown here is derived from an EMBL/GenBank/DDBJ whole genome shotgun (WGS) entry which is preliminary data.</text>
</comment>
<sequence>MKVHLFGAASSPGCANFGLKHLAAQGQGQYSEDTVCFIQRNFYVDDGLASVHTEKEAIQLVKESRELCSTGKLRLHKFVSNSENVMASIPEEERAAAKEQDMALSLPHMERVLGVEWCITSDSFKFRVQVKSNPLTRRGVLSTVASVYDPLGFMSPSVLIGKQILQQMCREKIGWDDEIPENLKPKWESWIRDLPNLSEMEIKRCYLPSSLGNIKTHELHHFPDASSSGYGECTYLRVINESNEVHCSLVGEVKEDDPELRKALVLSTQARENRSLLDRLEKFSDWSRLVQALARLKRRVKEKKTGKQRNNESTSLEERKEAEFAIIKLVQEEAFPDEINNLKVKEVICKTKHSKMYKLCPFLDEEGTLRVGGRLSQATLHPHVKHPAILPRNSHISDLLIKHFHERVHHQGRGMTVNELRASGLWILGCSSAVSSHIFKCVKCRKYRRSTEVQKMGNLPEDRMEATPPFTYTGIDCFGPIHIKDGRKDIKKYGLLLTCLCSRAIHIEMLDDMTTDAFINALRAFIAIRGNVRQIRSDQGTNFIGARRELAELMNGMDEVRVKVLGCEFLMNPPAASHMGGIWERQIRTVRSVLTAILDRSAQRLDSSSLRTFLYEVMAIINSRPLTVEHLNDPSSPEPLTPNHILTMKSTIILPPPGKFVKEDLYLQKRWRRVQYLANEFWIRWKKEYLLNLQARHKWQKNKRNLKVNDIVLLQDDQVPRNEWKLARITEVYPGSDDRVRKVRLLVSDTTFEKGKSTTRTVFLDRPVHKLVTLLEADQV</sequence>
<gene>
    <name evidence="2" type="ORF">N1851_013317</name>
</gene>
<organism evidence="2 3">
    <name type="scientific">Merluccius polli</name>
    <name type="common">Benguela hake</name>
    <name type="synonym">Merluccius cadenati</name>
    <dbReference type="NCBI Taxonomy" id="89951"/>
    <lineage>
        <taxon>Eukaryota</taxon>
        <taxon>Metazoa</taxon>
        <taxon>Chordata</taxon>
        <taxon>Craniata</taxon>
        <taxon>Vertebrata</taxon>
        <taxon>Euteleostomi</taxon>
        <taxon>Actinopterygii</taxon>
        <taxon>Neopterygii</taxon>
        <taxon>Teleostei</taxon>
        <taxon>Neoteleostei</taxon>
        <taxon>Acanthomorphata</taxon>
        <taxon>Zeiogadaria</taxon>
        <taxon>Gadariae</taxon>
        <taxon>Gadiformes</taxon>
        <taxon>Gadoidei</taxon>
        <taxon>Merlucciidae</taxon>
        <taxon>Merluccius</taxon>
    </lineage>
</organism>
<dbReference type="Proteomes" id="UP001174136">
    <property type="component" value="Unassembled WGS sequence"/>
</dbReference>
<dbReference type="InterPro" id="IPR008042">
    <property type="entry name" value="Retrotrans_Pao"/>
</dbReference>
<evidence type="ECO:0000313" key="3">
    <source>
        <dbReference type="Proteomes" id="UP001174136"/>
    </source>
</evidence>
<dbReference type="EMBL" id="JAOPHQ010002323">
    <property type="protein sequence ID" value="KAK0147265.1"/>
    <property type="molecule type" value="Genomic_DNA"/>
</dbReference>
<evidence type="ECO:0000259" key="1">
    <source>
        <dbReference type="PROSITE" id="PS50994"/>
    </source>
</evidence>
<feature type="domain" description="Integrase catalytic" evidence="1">
    <location>
        <begin position="464"/>
        <end position="645"/>
    </location>
</feature>
<dbReference type="PROSITE" id="PS50994">
    <property type="entry name" value="INTEGRASE"/>
    <property type="match status" value="1"/>
</dbReference>
<reference evidence="2" key="1">
    <citation type="journal article" date="2023" name="Front. Mar. Sci.">
        <title>A new Merluccius polli reference genome to investigate the effects of global change in West African waters.</title>
        <authorList>
            <person name="Mateo J.L."/>
            <person name="Blanco-Fernandez C."/>
            <person name="Garcia-Vazquez E."/>
            <person name="Machado-Schiaffino G."/>
        </authorList>
    </citation>
    <scope>NUCLEOTIDE SEQUENCE</scope>
    <source>
        <strain evidence="2">C29</strain>
        <tissue evidence="2">Fin</tissue>
    </source>
</reference>
<keyword evidence="3" id="KW-1185">Reference proteome</keyword>
<dbReference type="InterPro" id="IPR036397">
    <property type="entry name" value="RNaseH_sf"/>
</dbReference>
<dbReference type="InterPro" id="IPR001584">
    <property type="entry name" value="Integrase_cat-core"/>
</dbReference>
<dbReference type="Gene3D" id="3.30.420.10">
    <property type="entry name" value="Ribonuclease H-like superfamily/Ribonuclease H"/>
    <property type="match status" value="1"/>
</dbReference>
<dbReference type="PANTHER" id="PTHR47331">
    <property type="entry name" value="PHD-TYPE DOMAIN-CONTAINING PROTEIN"/>
    <property type="match status" value="1"/>
</dbReference>
<dbReference type="Pfam" id="PF18701">
    <property type="entry name" value="DUF5641"/>
    <property type="match status" value="1"/>
</dbReference>
<protein>
    <recommendedName>
        <fullName evidence="1">Integrase catalytic domain-containing protein</fullName>
    </recommendedName>
</protein>
<dbReference type="SUPFAM" id="SSF53098">
    <property type="entry name" value="Ribonuclease H-like"/>
    <property type="match status" value="1"/>
</dbReference>
<dbReference type="InterPro" id="IPR012337">
    <property type="entry name" value="RNaseH-like_sf"/>
</dbReference>
<dbReference type="GO" id="GO:0003676">
    <property type="term" value="F:nucleic acid binding"/>
    <property type="evidence" value="ECO:0007669"/>
    <property type="project" value="InterPro"/>
</dbReference>